<dbReference type="EMBL" id="NSJE01000009">
    <property type="protein sequence ID" value="PAT42841.1"/>
    <property type="molecule type" value="Genomic_DNA"/>
</dbReference>
<comment type="caution">
    <text evidence="4">The sequence shown here is derived from an EMBL/GenBank/DDBJ whole genome shotgun (WGS) entry which is preliminary data.</text>
</comment>
<evidence type="ECO:0000313" key="4">
    <source>
        <dbReference type="EMBL" id="PAT42841.1"/>
    </source>
</evidence>
<dbReference type="GO" id="GO:0016989">
    <property type="term" value="F:sigma factor antagonist activity"/>
    <property type="evidence" value="ECO:0007669"/>
    <property type="project" value="TreeGrafter"/>
</dbReference>
<dbReference type="Gene3D" id="2.60.120.1440">
    <property type="match status" value="1"/>
</dbReference>
<evidence type="ECO:0000313" key="5">
    <source>
        <dbReference type="Proteomes" id="UP000218439"/>
    </source>
</evidence>
<organism evidence="4 5">
    <name type="scientific">Vandammella animalimorsus</name>
    <dbReference type="NCBI Taxonomy" id="2029117"/>
    <lineage>
        <taxon>Bacteria</taxon>
        <taxon>Pseudomonadati</taxon>
        <taxon>Pseudomonadota</taxon>
        <taxon>Betaproteobacteria</taxon>
        <taxon>Burkholderiales</taxon>
        <taxon>Comamonadaceae</taxon>
        <taxon>Vandammella</taxon>
    </lineage>
</organism>
<keyword evidence="1" id="KW-1133">Transmembrane helix</keyword>
<feature type="domain" description="FecR protein" evidence="2">
    <location>
        <begin position="129"/>
        <end position="230"/>
    </location>
</feature>
<dbReference type="InterPro" id="IPR032623">
    <property type="entry name" value="FecR_N"/>
</dbReference>
<dbReference type="InterPro" id="IPR006860">
    <property type="entry name" value="FecR"/>
</dbReference>
<dbReference type="Pfam" id="PF04773">
    <property type="entry name" value="FecR"/>
    <property type="match status" value="1"/>
</dbReference>
<dbReference type="InterPro" id="IPR012373">
    <property type="entry name" value="Ferrdict_sens_TM"/>
</dbReference>
<dbReference type="AlphaFoldDB" id="A0A2A2AYM7"/>
<feature type="transmembrane region" description="Helical" evidence="1">
    <location>
        <begin position="95"/>
        <end position="113"/>
    </location>
</feature>
<sequence length="351" mass="37682">MNARDLPPANAAAPPCPAAMEQAAQWFALLQSGQASAADRQRWQDWLAANAEHRRAWAYAEAVGQDLAQLRASAHPPTLAEHLLSAQRRLARRRTLLGLALMAGSGSLGWALWRHTSLPQTVLAWQADERTATGQIRALTLPDGTRLWLNTASAVNLRYGPAERRVELLRGEVLIATAPDAAPAQASARARPFVLDTPHGRLHALGTRFAARLLDDDAQTLASVSEGAVQLLAPGATPADATAVAAAPILRAGQQARLGPQGVQHIAKADPLAQSWASGTLQAQGMALQALADELGRYWSGHISVHEAVAQRTVFGSFDVRDVPRSLHALQAALPVRVSQPLPWWIRIQPR</sequence>
<gene>
    <name evidence="4" type="ORF">CK621_07345</name>
</gene>
<dbReference type="PANTHER" id="PTHR30273:SF2">
    <property type="entry name" value="PROTEIN FECR"/>
    <property type="match status" value="1"/>
</dbReference>
<dbReference type="Pfam" id="PF16220">
    <property type="entry name" value="DUF4880"/>
    <property type="match status" value="1"/>
</dbReference>
<evidence type="ECO:0000259" key="2">
    <source>
        <dbReference type="Pfam" id="PF04773"/>
    </source>
</evidence>
<dbReference type="PIRSF" id="PIRSF018266">
    <property type="entry name" value="FecR"/>
    <property type="match status" value="1"/>
</dbReference>
<protein>
    <submittedName>
        <fullName evidence="4">Iron dicitrate transport regulator FecR</fullName>
    </submittedName>
</protein>
<name>A0A2A2AYM7_9BURK</name>
<accession>A0A2A2AYM7</accession>
<evidence type="ECO:0000259" key="3">
    <source>
        <dbReference type="Pfam" id="PF16220"/>
    </source>
</evidence>
<keyword evidence="1" id="KW-0812">Transmembrane</keyword>
<dbReference type="RefSeq" id="WP_095551895.1">
    <property type="nucleotide sequence ID" value="NZ_NSJE01000009.1"/>
</dbReference>
<dbReference type="PANTHER" id="PTHR30273">
    <property type="entry name" value="PERIPLASMIC SIGNAL SENSOR AND SIGMA FACTOR ACTIVATOR FECR-RELATED"/>
    <property type="match status" value="1"/>
</dbReference>
<keyword evidence="1" id="KW-0472">Membrane</keyword>
<feature type="domain" description="FecR N-terminal" evidence="3">
    <location>
        <begin position="21"/>
        <end position="63"/>
    </location>
</feature>
<proteinExistence type="predicted"/>
<evidence type="ECO:0000256" key="1">
    <source>
        <dbReference type="SAM" id="Phobius"/>
    </source>
</evidence>
<dbReference type="Proteomes" id="UP000218439">
    <property type="component" value="Unassembled WGS sequence"/>
</dbReference>
<reference evidence="4 5" key="1">
    <citation type="submission" date="2017-08" db="EMBL/GenBank/DDBJ databases">
        <title>WGS of Clinical strains of the CDC Group NO-1 linked to zoonotic infections in humans.</title>
        <authorList>
            <person name="Bernier A.-M."/>
            <person name="Bernard K."/>
        </authorList>
    </citation>
    <scope>NUCLEOTIDE SEQUENCE [LARGE SCALE GENOMIC DNA]</scope>
    <source>
        <strain evidence="4 5">NML120219</strain>
    </source>
</reference>